<protein>
    <submittedName>
        <fullName evidence="1">Uncharacterized protein</fullName>
    </submittedName>
</protein>
<reference evidence="1 2" key="1">
    <citation type="submission" date="2015-11" db="EMBL/GenBank/DDBJ databases">
        <title>Genomic Taxonomy of the Vibrionaceae.</title>
        <authorList>
            <person name="Gomez-Gil B."/>
            <person name="Enciso-Ibarra J."/>
        </authorList>
    </citation>
    <scope>NUCLEOTIDE SEQUENCE [LARGE SCALE GENOMIC DNA]</scope>
    <source>
        <strain evidence="1 2">CAIM 912</strain>
    </source>
</reference>
<dbReference type="AlphaFoldDB" id="A0A135IDI1"/>
<dbReference type="Proteomes" id="UP000070529">
    <property type="component" value="Unassembled WGS sequence"/>
</dbReference>
<comment type="caution">
    <text evidence="1">The sequence shown here is derived from an EMBL/GenBank/DDBJ whole genome shotgun (WGS) entry which is preliminary data.</text>
</comment>
<evidence type="ECO:0000313" key="2">
    <source>
        <dbReference type="Proteomes" id="UP000070529"/>
    </source>
</evidence>
<organism evidence="1 2">
    <name type="scientific">Enterovibrio coralii</name>
    <dbReference type="NCBI Taxonomy" id="294935"/>
    <lineage>
        <taxon>Bacteria</taxon>
        <taxon>Pseudomonadati</taxon>
        <taxon>Pseudomonadota</taxon>
        <taxon>Gammaproteobacteria</taxon>
        <taxon>Vibrionales</taxon>
        <taxon>Vibrionaceae</taxon>
        <taxon>Enterovibrio</taxon>
    </lineage>
</organism>
<dbReference type="EMBL" id="LNTY01000004">
    <property type="protein sequence ID" value="KXF83513.1"/>
    <property type="molecule type" value="Genomic_DNA"/>
</dbReference>
<sequence>MQKPNSLSDWTVMSLILGLLLGGLSLRISEPPPTQGVYQEGSAERTLIGFLKSRGLLNYKSVHFTEDAGIKGLQVALPKCDGDLALLVLPDGDEFVGLWQTLITSAGYSSKYIFDGNTYSEFPRAVFWLKTMIHSLAMRTGSSSSLYPGPAFAVAYPKQCASVEHLPFNEVVLKGGNR</sequence>
<accession>A0A135IDI1</accession>
<dbReference type="RefSeq" id="WP_067409798.1">
    <property type="nucleotide sequence ID" value="NZ_LNTY01000004.1"/>
</dbReference>
<gene>
    <name evidence="1" type="ORF">ATN88_16710</name>
</gene>
<evidence type="ECO:0000313" key="1">
    <source>
        <dbReference type="EMBL" id="KXF83513.1"/>
    </source>
</evidence>
<dbReference type="STRING" id="294935.ATN88_16710"/>
<keyword evidence="2" id="KW-1185">Reference proteome</keyword>
<proteinExistence type="predicted"/>
<name>A0A135IDI1_9GAMM</name>
<dbReference type="OrthoDB" id="5917521at2"/>